<dbReference type="GO" id="GO:0016020">
    <property type="term" value="C:membrane"/>
    <property type="evidence" value="ECO:0007669"/>
    <property type="project" value="UniProtKB-SubCell"/>
</dbReference>
<evidence type="ECO:0000313" key="13">
    <source>
        <dbReference type="EMBL" id="KAF2117194.1"/>
    </source>
</evidence>
<dbReference type="PROSITE" id="PS00211">
    <property type="entry name" value="ABC_TRANSPORTER_1"/>
    <property type="match status" value="1"/>
</dbReference>
<feature type="region of interest" description="Disordered" evidence="9">
    <location>
        <begin position="824"/>
        <end position="884"/>
    </location>
</feature>
<feature type="transmembrane region" description="Helical" evidence="10">
    <location>
        <begin position="380"/>
        <end position="399"/>
    </location>
</feature>
<feature type="transmembrane region" description="Helical" evidence="10">
    <location>
        <begin position="53"/>
        <end position="73"/>
    </location>
</feature>
<gene>
    <name evidence="13" type="ORF">BDV96DRAFT_490070</name>
</gene>
<dbReference type="InterPro" id="IPR017871">
    <property type="entry name" value="ABC_transporter-like_CS"/>
</dbReference>
<dbReference type="GO" id="GO:0016887">
    <property type="term" value="F:ATP hydrolysis activity"/>
    <property type="evidence" value="ECO:0007669"/>
    <property type="project" value="InterPro"/>
</dbReference>
<dbReference type="Proteomes" id="UP000799770">
    <property type="component" value="Unassembled WGS sequence"/>
</dbReference>
<evidence type="ECO:0000256" key="6">
    <source>
        <dbReference type="ARBA" id="ARBA00022989"/>
    </source>
</evidence>
<feature type="compositionally biased region" description="Basic and acidic residues" evidence="9">
    <location>
        <begin position="218"/>
        <end position="228"/>
    </location>
</feature>
<feature type="transmembrane region" description="Helical" evidence="10">
    <location>
        <begin position="150"/>
        <end position="172"/>
    </location>
</feature>
<dbReference type="SMART" id="SM00382">
    <property type="entry name" value="AAA"/>
    <property type="match status" value="1"/>
</dbReference>
<dbReference type="InterPro" id="IPR027417">
    <property type="entry name" value="P-loop_NTPase"/>
</dbReference>
<feature type="domain" description="ABC transporter" evidence="11">
    <location>
        <begin position="584"/>
        <end position="818"/>
    </location>
</feature>
<feature type="compositionally biased region" description="Polar residues" evidence="9">
    <location>
        <begin position="824"/>
        <end position="847"/>
    </location>
</feature>
<proteinExistence type="inferred from homology"/>
<feature type="transmembrane region" description="Helical" evidence="10">
    <location>
        <begin position="309"/>
        <end position="332"/>
    </location>
</feature>
<feature type="transmembrane region" description="Helical" evidence="10">
    <location>
        <begin position="20"/>
        <end position="41"/>
    </location>
</feature>
<dbReference type="InterPro" id="IPR003439">
    <property type="entry name" value="ABC_transporter-like_ATP-bd"/>
</dbReference>
<keyword evidence="7 10" id="KW-0472">Membrane</keyword>
<evidence type="ECO:0000256" key="1">
    <source>
        <dbReference type="ARBA" id="ARBA00004141"/>
    </source>
</evidence>
<keyword evidence="6 10" id="KW-1133">Transmembrane helix</keyword>
<dbReference type="SUPFAM" id="SSF52540">
    <property type="entry name" value="P-loop containing nucleoside triphosphate hydrolases"/>
    <property type="match status" value="1"/>
</dbReference>
<feature type="domain" description="ABC transmembrane type-1" evidence="12">
    <location>
        <begin position="277"/>
        <end position="550"/>
    </location>
</feature>
<organism evidence="13 14">
    <name type="scientific">Lophiotrema nucula</name>
    <dbReference type="NCBI Taxonomy" id="690887"/>
    <lineage>
        <taxon>Eukaryota</taxon>
        <taxon>Fungi</taxon>
        <taxon>Dikarya</taxon>
        <taxon>Ascomycota</taxon>
        <taxon>Pezizomycotina</taxon>
        <taxon>Dothideomycetes</taxon>
        <taxon>Pleosporomycetidae</taxon>
        <taxon>Pleosporales</taxon>
        <taxon>Lophiotremataceae</taxon>
        <taxon>Lophiotrema</taxon>
    </lineage>
</organism>
<dbReference type="PROSITE" id="PS50929">
    <property type="entry name" value="ABC_TM1F"/>
    <property type="match status" value="1"/>
</dbReference>
<evidence type="ECO:0000256" key="3">
    <source>
        <dbReference type="ARBA" id="ARBA00022692"/>
    </source>
</evidence>
<dbReference type="Gene3D" id="1.20.1560.10">
    <property type="entry name" value="ABC transporter type 1, transmembrane domain"/>
    <property type="match status" value="1"/>
</dbReference>
<feature type="transmembrane region" description="Helical" evidence="10">
    <location>
        <begin position="119"/>
        <end position="138"/>
    </location>
</feature>
<evidence type="ECO:0000256" key="10">
    <source>
        <dbReference type="SAM" id="Phobius"/>
    </source>
</evidence>
<dbReference type="FunFam" id="3.40.50.300:FF:000287">
    <property type="entry name" value="Multidrug ABC transporter ATP-binding protein"/>
    <property type="match status" value="1"/>
</dbReference>
<keyword evidence="4" id="KW-0547">Nucleotide-binding</keyword>
<feature type="region of interest" description="Disordered" evidence="9">
    <location>
        <begin position="178"/>
        <end position="228"/>
    </location>
</feature>
<evidence type="ECO:0000259" key="11">
    <source>
        <dbReference type="PROSITE" id="PS50893"/>
    </source>
</evidence>
<evidence type="ECO:0000256" key="5">
    <source>
        <dbReference type="ARBA" id="ARBA00022840"/>
    </source>
</evidence>
<evidence type="ECO:0000256" key="4">
    <source>
        <dbReference type="ARBA" id="ARBA00022741"/>
    </source>
</evidence>
<accession>A0A6A5ZDQ4</accession>
<dbReference type="OrthoDB" id="6500128at2759"/>
<dbReference type="InterPro" id="IPR036640">
    <property type="entry name" value="ABC1_TM_sf"/>
</dbReference>
<comment type="similarity">
    <text evidence="8">Belongs to the ABC transporter superfamily. ABCB family. Heavy Metal importer (TC 3.A.1.210) subfamily.</text>
</comment>
<keyword evidence="3 10" id="KW-0812">Transmembrane</keyword>
<evidence type="ECO:0000259" key="12">
    <source>
        <dbReference type="PROSITE" id="PS50929"/>
    </source>
</evidence>
<name>A0A6A5ZDQ4_9PLEO</name>
<reference evidence="13" key="1">
    <citation type="journal article" date="2020" name="Stud. Mycol.">
        <title>101 Dothideomycetes genomes: a test case for predicting lifestyles and emergence of pathogens.</title>
        <authorList>
            <person name="Haridas S."/>
            <person name="Albert R."/>
            <person name="Binder M."/>
            <person name="Bloem J."/>
            <person name="Labutti K."/>
            <person name="Salamov A."/>
            <person name="Andreopoulos B."/>
            <person name="Baker S."/>
            <person name="Barry K."/>
            <person name="Bills G."/>
            <person name="Bluhm B."/>
            <person name="Cannon C."/>
            <person name="Castanera R."/>
            <person name="Culley D."/>
            <person name="Daum C."/>
            <person name="Ezra D."/>
            <person name="Gonzalez J."/>
            <person name="Henrissat B."/>
            <person name="Kuo A."/>
            <person name="Liang C."/>
            <person name="Lipzen A."/>
            <person name="Lutzoni F."/>
            <person name="Magnuson J."/>
            <person name="Mondo S."/>
            <person name="Nolan M."/>
            <person name="Ohm R."/>
            <person name="Pangilinan J."/>
            <person name="Park H.-J."/>
            <person name="Ramirez L."/>
            <person name="Alfaro M."/>
            <person name="Sun H."/>
            <person name="Tritt A."/>
            <person name="Yoshinaga Y."/>
            <person name="Zwiers L.-H."/>
            <person name="Turgeon B."/>
            <person name="Goodwin S."/>
            <person name="Spatafora J."/>
            <person name="Crous P."/>
            <person name="Grigoriev I."/>
        </authorList>
    </citation>
    <scope>NUCLEOTIDE SEQUENCE</scope>
    <source>
        <strain evidence="13">CBS 627.86</strain>
    </source>
</reference>
<feature type="transmembrane region" description="Helical" evidence="10">
    <location>
        <begin position="88"/>
        <end position="107"/>
    </location>
</feature>
<protein>
    <recommendedName>
        <fullName evidence="15">P-loop containing nucleoside triphosphate hydrolase protein</fullName>
    </recommendedName>
</protein>
<dbReference type="CDD" id="cd18583">
    <property type="entry name" value="ABC_6TM_HMT1"/>
    <property type="match status" value="1"/>
</dbReference>
<feature type="transmembrane region" description="Helical" evidence="10">
    <location>
        <begin position="405"/>
        <end position="425"/>
    </location>
</feature>
<evidence type="ECO:0008006" key="15">
    <source>
        <dbReference type="Google" id="ProtNLM"/>
    </source>
</evidence>
<dbReference type="AlphaFoldDB" id="A0A6A5ZDQ4"/>
<feature type="transmembrane region" description="Helical" evidence="10">
    <location>
        <begin position="522"/>
        <end position="541"/>
    </location>
</feature>
<dbReference type="InterPro" id="IPR039421">
    <property type="entry name" value="Type_1_exporter"/>
</dbReference>
<evidence type="ECO:0000256" key="7">
    <source>
        <dbReference type="ARBA" id="ARBA00023136"/>
    </source>
</evidence>
<dbReference type="Pfam" id="PF00005">
    <property type="entry name" value="ABC_tran"/>
    <property type="match status" value="1"/>
</dbReference>
<evidence type="ECO:0000256" key="8">
    <source>
        <dbReference type="ARBA" id="ARBA00024363"/>
    </source>
</evidence>
<evidence type="ECO:0000313" key="14">
    <source>
        <dbReference type="Proteomes" id="UP000799770"/>
    </source>
</evidence>
<feature type="compositionally biased region" description="Polar residues" evidence="9">
    <location>
        <begin position="193"/>
        <end position="211"/>
    </location>
</feature>
<dbReference type="PANTHER" id="PTHR24221:SF503">
    <property type="entry name" value="MITOCHONDRIAL POTASSIUM CHANNEL ATP-BINDING SUBUNIT"/>
    <property type="match status" value="1"/>
</dbReference>
<keyword evidence="14" id="KW-1185">Reference proteome</keyword>
<dbReference type="PANTHER" id="PTHR24221">
    <property type="entry name" value="ATP-BINDING CASSETTE SUB-FAMILY B"/>
    <property type="match status" value="1"/>
</dbReference>
<dbReference type="GO" id="GO:0140359">
    <property type="term" value="F:ABC-type transporter activity"/>
    <property type="evidence" value="ECO:0007669"/>
    <property type="project" value="InterPro"/>
</dbReference>
<dbReference type="PROSITE" id="PS50893">
    <property type="entry name" value="ABC_TRANSPORTER_2"/>
    <property type="match status" value="1"/>
</dbReference>
<evidence type="ECO:0000256" key="9">
    <source>
        <dbReference type="SAM" id="MobiDB-lite"/>
    </source>
</evidence>
<dbReference type="InterPro" id="IPR011527">
    <property type="entry name" value="ABC1_TM_dom"/>
</dbReference>
<keyword evidence="5" id="KW-0067">ATP-binding</keyword>
<dbReference type="Gene3D" id="3.40.50.300">
    <property type="entry name" value="P-loop containing nucleotide triphosphate hydrolases"/>
    <property type="match status" value="1"/>
</dbReference>
<feature type="transmembrane region" description="Helical" evidence="10">
    <location>
        <begin position="237"/>
        <end position="254"/>
    </location>
</feature>
<comment type="subcellular location">
    <subcellularLocation>
        <location evidence="1">Membrane</location>
        <topology evidence="1">Multi-pass membrane protein</topology>
    </subcellularLocation>
</comment>
<dbReference type="Pfam" id="PF00664">
    <property type="entry name" value="ABC_membrane"/>
    <property type="match status" value="1"/>
</dbReference>
<dbReference type="InterPro" id="IPR003593">
    <property type="entry name" value="AAA+_ATPase"/>
</dbReference>
<dbReference type="SUPFAM" id="SSF90123">
    <property type="entry name" value="ABC transporter transmembrane region"/>
    <property type="match status" value="1"/>
</dbReference>
<keyword evidence="2" id="KW-0813">Transport</keyword>
<sequence>MAHPSRIDARLVALTILDYAHAPLVGFYFVAAIAFGACVLQKAKPISLKRRQLSIFLSFILFIAYVTEAIYYLGQTVADSSYIAPQHAVIHCLGSILLWFPISFSIFKGDKLFWHPYFGSFALQFVFEATLCILRGTAGSKGDAHHDAPLTFASIRSFVSLILLLDGFLILLRKQPETGNDEENQPLLAKKVNGSSSPAGDSAYGSIQTSNAEEEDSPKDRDKEIKEQQAKRLEEEGGWWGYLMGFAVFIPHIWPKNDLFLVFCLVIRGLNLAQGRVLNLLTPRQIGIITDKLTNQTTPLMPWHDIGLWVFYTWFGSYAGFGILDNLASYYIRNKARERLNALTFKHVMDLSMEFHTNKSSGEVIKAVEQATSLNNLIELVFFDVCPILIDLVIAMWYVSHLFNAYMAFIILFMGAIYIWLGIYFTTWSNPRRRVYQEKARFESTTIYEAIPNWLTVSYFNRHPFERKRYGEAVRGTISAQYAYLYRSLGGHAIQSVVMNLGFAGCCVFAMSQIVYQGKPVGSLITFIMYWETMMSPLWMMSYSYRHLSSSLIDAERALQLLNTKPTVTDPEHPEPLRLKSTKVEFKDVEFAYDPRKQVLKDINFTAEAGQTVAFVGETGGGKSTLLKLLLRSWDVTGGSIQIGDQDLRSVTQADLHDALGVVPQDPTLFNQTIRDNIRYARLEATDEEIEEACRAAAIHDTILSFPDGYKSKVGERGVKLSGGQLQRIAIARVFLKDPKIVLLDEATSAVDSSIEAQIQEAFKRLSVGRTTFIIAHRLSTIVHADQILVVDKGEIIERGTHSELLDVEHGKYAELWMKQTAGNGSTVNSKAGSKAGSTYGESNTSGLLIDITPPQEDGNDSTATATGRSDGDDNNNATERRKP</sequence>
<dbReference type="EMBL" id="ML977319">
    <property type="protein sequence ID" value="KAF2117194.1"/>
    <property type="molecule type" value="Genomic_DNA"/>
</dbReference>
<evidence type="ECO:0000256" key="2">
    <source>
        <dbReference type="ARBA" id="ARBA00022448"/>
    </source>
</evidence>
<dbReference type="GO" id="GO:0005524">
    <property type="term" value="F:ATP binding"/>
    <property type="evidence" value="ECO:0007669"/>
    <property type="project" value="UniProtKB-KW"/>
</dbReference>